<dbReference type="InterPro" id="IPR007450">
    <property type="entry name" value="BamE_dom"/>
</dbReference>
<dbReference type="Proteomes" id="UP001596492">
    <property type="component" value="Unassembled WGS sequence"/>
</dbReference>
<accession>A0ABW2IGW1</accession>
<evidence type="ECO:0000256" key="2">
    <source>
        <dbReference type="ARBA" id="ARBA00023136"/>
    </source>
</evidence>
<dbReference type="Gene3D" id="3.30.1450.10">
    <property type="match status" value="1"/>
</dbReference>
<evidence type="ECO:0000259" key="4">
    <source>
        <dbReference type="Pfam" id="PF04355"/>
    </source>
</evidence>
<dbReference type="Pfam" id="PF04355">
    <property type="entry name" value="BamE"/>
    <property type="match status" value="1"/>
</dbReference>
<gene>
    <name evidence="5" type="ORF">ACFQS8_01220</name>
</gene>
<dbReference type="InterPro" id="IPR037873">
    <property type="entry name" value="BamE-like"/>
</dbReference>
<comment type="caution">
    <text evidence="5">The sequence shown here is derived from an EMBL/GenBank/DDBJ whole genome shotgun (WGS) entry which is preliminary data.</text>
</comment>
<feature type="signal peptide" evidence="3">
    <location>
        <begin position="1"/>
        <end position="21"/>
    </location>
</feature>
<dbReference type="EMBL" id="JBHTBR010000002">
    <property type="protein sequence ID" value="MFC7290224.1"/>
    <property type="molecule type" value="Genomic_DNA"/>
</dbReference>
<sequence length="155" mass="17137">MVKFKIFIACAAILSVNACQASRNFHGYLPDQVQPSEIEPSVDTRSTVIARLGSPSTTSVFDDNLWVYMSSTQEQLTYHRSKVVRRNIVAIQFDEQDQVTDVLTYDLSDGKVIDYVSRETPTRGRQLGILEQLFGTIGAGLPGGIGQQQERGPGQ</sequence>
<dbReference type="RefSeq" id="WP_382164939.1">
    <property type="nucleotide sequence ID" value="NZ_JBHTBR010000002.1"/>
</dbReference>
<reference evidence="6" key="1">
    <citation type="journal article" date="2019" name="Int. J. Syst. Evol. Microbiol.">
        <title>The Global Catalogue of Microorganisms (GCM) 10K type strain sequencing project: providing services to taxonomists for standard genome sequencing and annotation.</title>
        <authorList>
            <consortium name="The Broad Institute Genomics Platform"/>
            <consortium name="The Broad Institute Genome Sequencing Center for Infectious Disease"/>
            <person name="Wu L."/>
            <person name="Ma J."/>
        </authorList>
    </citation>
    <scope>NUCLEOTIDE SEQUENCE [LARGE SCALE GENOMIC DNA]</scope>
    <source>
        <strain evidence="6">CCUG 51308</strain>
    </source>
</reference>
<feature type="chain" id="PRO_5046360961" evidence="3">
    <location>
        <begin position="22"/>
        <end position="155"/>
    </location>
</feature>
<evidence type="ECO:0000313" key="5">
    <source>
        <dbReference type="EMBL" id="MFC7290224.1"/>
    </source>
</evidence>
<organism evidence="5 6">
    <name type="scientific">Hirschia litorea</name>
    <dbReference type="NCBI Taxonomy" id="1199156"/>
    <lineage>
        <taxon>Bacteria</taxon>
        <taxon>Pseudomonadati</taxon>
        <taxon>Pseudomonadota</taxon>
        <taxon>Alphaproteobacteria</taxon>
        <taxon>Hyphomonadales</taxon>
        <taxon>Hyphomonadaceae</taxon>
        <taxon>Hirschia</taxon>
    </lineage>
</organism>
<evidence type="ECO:0000256" key="1">
    <source>
        <dbReference type="ARBA" id="ARBA00022729"/>
    </source>
</evidence>
<evidence type="ECO:0000313" key="6">
    <source>
        <dbReference type="Proteomes" id="UP001596492"/>
    </source>
</evidence>
<keyword evidence="1 3" id="KW-0732">Signal</keyword>
<proteinExistence type="predicted"/>
<keyword evidence="6" id="KW-1185">Reference proteome</keyword>
<feature type="domain" description="Outer membrane protein assembly factor BamE" evidence="4">
    <location>
        <begin position="27"/>
        <end position="101"/>
    </location>
</feature>
<name>A0ABW2IGW1_9PROT</name>
<keyword evidence="2" id="KW-0472">Membrane</keyword>
<protein>
    <submittedName>
        <fullName evidence="5">Outer membrane protein assembly factor BamE</fullName>
    </submittedName>
</protein>
<evidence type="ECO:0000256" key="3">
    <source>
        <dbReference type="SAM" id="SignalP"/>
    </source>
</evidence>